<evidence type="ECO:0000313" key="3">
    <source>
        <dbReference type="Proteomes" id="UP000000361"/>
    </source>
</evidence>
<dbReference type="RefSeq" id="WP_011750018.1">
    <property type="nucleotide sequence ID" value="NC_008687.1"/>
</dbReference>
<dbReference type="Proteomes" id="UP000000361">
    <property type="component" value="Chromosome 2"/>
</dbReference>
<dbReference type="EnsemblBacteria" id="ABL71849">
    <property type="protein sequence ID" value="ABL71849"/>
    <property type="gene ID" value="Pden_3783"/>
</dbReference>
<proteinExistence type="predicted"/>
<accession>A1B8K5</accession>
<dbReference type="KEGG" id="pde:Pden_3783"/>
<gene>
    <name evidence="2" type="ordered locus">Pden_3783</name>
</gene>
<dbReference type="AlphaFoldDB" id="A1B8K5"/>
<organism evidence="2 3">
    <name type="scientific">Paracoccus denitrificans (strain Pd 1222)</name>
    <dbReference type="NCBI Taxonomy" id="318586"/>
    <lineage>
        <taxon>Bacteria</taxon>
        <taxon>Pseudomonadati</taxon>
        <taxon>Pseudomonadota</taxon>
        <taxon>Alphaproteobacteria</taxon>
        <taxon>Rhodobacterales</taxon>
        <taxon>Paracoccaceae</taxon>
        <taxon>Paracoccus</taxon>
    </lineage>
</organism>
<dbReference type="HOGENOM" id="CLU_2383502_0_0_5"/>
<feature type="compositionally biased region" description="Basic and acidic residues" evidence="1">
    <location>
        <begin position="83"/>
        <end position="94"/>
    </location>
</feature>
<feature type="region of interest" description="Disordered" evidence="1">
    <location>
        <begin position="66"/>
        <end position="94"/>
    </location>
</feature>
<dbReference type="GeneID" id="93453444"/>
<sequence>MRALTIREAMVEAAERWRKAGSAPERYRWIAVWWRLSALESMTPDQHRKYARSQMALAADMERRPGHYASKPAGMTDWLHSGLADHPRDEKERT</sequence>
<reference evidence="3" key="1">
    <citation type="submission" date="2006-12" db="EMBL/GenBank/DDBJ databases">
        <title>Complete sequence of chromosome 2 of Paracoccus denitrificans PD1222.</title>
        <authorList>
            <person name="Copeland A."/>
            <person name="Lucas S."/>
            <person name="Lapidus A."/>
            <person name="Barry K."/>
            <person name="Detter J.C."/>
            <person name="Glavina del Rio T."/>
            <person name="Hammon N."/>
            <person name="Israni S."/>
            <person name="Dalin E."/>
            <person name="Tice H."/>
            <person name="Pitluck S."/>
            <person name="Munk A.C."/>
            <person name="Brettin T."/>
            <person name="Bruce D."/>
            <person name="Han C."/>
            <person name="Tapia R."/>
            <person name="Gilna P."/>
            <person name="Schmutz J."/>
            <person name="Larimer F."/>
            <person name="Land M."/>
            <person name="Hauser L."/>
            <person name="Kyrpides N."/>
            <person name="Lykidis A."/>
            <person name="Spiro S."/>
            <person name="Richardson D.J."/>
            <person name="Moir J.W.B."/>
            <person name="Ferguson S.J."/>
            <person name="van Spanning R.J.M."/>
            <person name="Richardson P."/>
        </authorList>
    </citation>
    <scope>NUCLEOTIDE SEQUENCE [LARGE SCALE GENOMIC DNA]</scope>
    <source>
        <strain evidence="3">Pd 1222</strain>
    </source>
</reference>
<keyword evidence="3" id="KW-1185">Reference proteome</keyword>
<evidence type="ECO:0000256" key="1">
    <source>
        <dbReference type="SAM" id="MobiDB-lite"/>
    </source>
</evidence>
<dbReference type="EMBL" id="CP000490">
    <property type="protein sequence ID" value="ABL71849.1"/>
    <property type="molecule type" value="Genomic_DNA"/>
</dbReference>
<name>A1B8K5_PARDP</name>
<protein>
    <submittedName>
        <fullName evidence="2">Uncharacterized protein</fullName>
    </submittedName>
</protein>
<evidence type="ECO:0000313" key="2">
    <source>
        <dbReference type="EMBL" id="ABL71849.1"/>
    </source>
</evidence>